<evidence type="ECO:0000313" key="1">
    <source>
        <dbReference type="EMBL" id="KAL3768049.1"/>
    </source>
</evidence>
<name>A0ABD3MVR3_9STRA</name>
<comment type="caution">
    <text evidence="1">The sequence shown here is derived from an EMBL/GenBank/DDBJ whole genome shotgun (WGS) entry which is preliminary data.</text>
</comment>
<dbReference type="NCBIfam" id="TIGR01409">
    <property type="entry name" value="TAT_signal_seq"/>
    <property type="match status" value="1"/>
</dbReference>
<protein>
    <submittedName>
        <fullName evidence="1">Uncharacterized protein</fullName>
    </submittedName>
</protein>
<proteinExistence type="predicted"/>
<dbReference type="EMBL" id="JALLAZ020001688">
    <property type="protein sequence ID" value="KAL3768049.1"/>
    <property type="molecule type" value="Genomic_DNA"/>
</dbReference>
<organism evidence="1 2">
    <name type="scientific">Stephanodiscus triporus</name>
    <dbReference type="NCBI Taxonomy" id="2934178"/>
    <lineage>
        <taxon>Eukaryota</taxon>
        <taxon>Sar</taxon>
        <taxon>Stramenopiles</taxon>
        <taxon>Ochrophyta</taxon>
        <taxon>Bacillariophyta</taxon>
        <taxon>Coscinodiscophyceae</taxon>
        <taxon>Thalassiosirophycidae</taxon>
        <taxon>Stephanodiscales</taxon>
        <taxon>Stephanodiscaceae</taxon>
        <taxon>Stephanodiscus</taxon>
    </lineage>
</organism>
<gene>
    <name evidence="1" type="ORF">ACHAW5_001436</name>
</gene>
<dbReference type="Proteomes" id="UP001530315">
    <property type="component" value="Unassembled WGS sequence"/>
</dbReference>
<dbReference type="AlphaFoldDB" id="A0ABD3MVR3"/>
<reference evidence="1 2" key="1">
    <citation type="submission" date="2024-10" db="EMBL/GenBank/DDBJ databases">
        <title>Updated reference genomes for cyclostephanoid diatoms.</title>
        <authorList>
            <person name="Roberts W.R."/>
            <person name="Alverson A.J."/>
        </authorList>
    </citation>
    <scope>NUCLEOTIDE SEQUENCE [LARGE SCALE GENOMIC DNA]</scope>
    <source>
        <strain evidence="1 2">AJA276-08</strain>
    </source>
</reference>
<sequence length="197" mass="21170">MKKVSSLVVTIALINPYINDAFTPSRGDRSSTHLHATASSRRDFLTTSIAIGSLAATSALVISPLPGVADVSDGNALPQGAAQFSRVIKVRAQLKSVAKRVTEQPSEIDKAEWDKIDDFLRTVYSAGEDMKVIAKGIYEPAKKTKADEDIKLLQSLVQVAQKPVSNKDSAGFGVVAAKADDLFGDFLDLLRDIPDEL</sequence>
<keyword evidence="2" id="KW-1185">Reference proteome</keyword>
<evidence type="ECO:0000313" key="2">
    <source>
        <dbReference type="Proteomes" id="UP001530315"/>
    </source>
</evidence>
<dbReference type="InterPro" id="IPR019546">
    <property type="entry name" value="TAT_signal_bac_arc"/>
</dbReference>
<accession>A0ABD3MVR3</accession>